<dbReference type="InterPro" id="IPR006016">
    <property type="entry name" value="UspA"/>
</dbReference>
<keyword evidence="3" id="KW-1185">Reference proteome</keyword>
<dbReference type="SUPFAM" id="SSF52402">
    <property type="entry name" value="Adenine nucleotide alpha hydrolases-like"/>
    <property type="match status" value="1"/>
</dbReference>
<evidence type="ECO:0000259" key="1">
    <source>
        <dbReference type="Pfam" id="PF00582"/>
    </source>
</evidence>
<dbReference type="Pfam" id="PF00582">
    <property type="entry name" value="Usp"/>
    <property type="match status" value="1"/>
</dbReference>
<organism evidence="2 3">
    <name type="scientific">Rubroshorea leprosula</name>
    <dbReference type="NCBI Taxonomy" id="152421"/>
    <lineage>
        <taxon>Eukaryota</taxon>
        <taxon>Viridiplantae</taxon>
        <taxon>Streptophyta</taxon>
        <taxon>Embryophyta</taxon>
        <taxon>Tracheophyta</taxon>
        <taxon>Spermatophyta</taxon>
        <taxon>Magnoliopsida</taxon>
        <taxon>eudicotyledons</taxon>
        <taxon>Gunneridae</taxon>
        <taxon>Pentapetalae</taxon>
        <taxon>rosids</taxon>
        <taxon>malvids</taxon>
        <taxon>Malvales</taxon>
        <taxon>Dipterocarpaceae</taxon>
        <taxon>Rubroshorea</taxon>
    </lineage>
</organism>
<dbReference type="Proteomes" id="UP001054252">
    <property type="component" value="Unassembled WGS sequence"/>
</dbReference>
<reference evidence="2 3" key="1">
    <citation type="journal article" date="2021" name="Commun. Biol.">
        <title>The genome of Shorea leprosula (Dipterocarpaceae) highlights the ecological relevance of drought in aseasonal tropical rainforests.</title>
        <authorList>
            <person name="Ng K.K.S."/>
            <person name="Kobayashi M.J."/>
            <person name="Fawcett J.A."/>
            <person name="Hatakeyama M."/>
            <person name="Paape T."/>
            <person name="Ng C.H."/>
            <person name="Ang C.C."/>
            <person name="Tnah L.H."/>
            <person name="Lee C.T."/>
            <person name="Nishiyama T."/>
            <person name="Sese J."/>
            <person name="O'Brien M.J."/>
            <person name="Copetti D."/>
            <person name="Mohd Noor M.I."/>
            <person name="Ong R.C."/>
            <person name="Putra M."/>
            <person name="Sireger I.Z."/>
            <person name="Indrioko S."/>
            <person name="Kosugi Y."/>
            <person name="Izuno A."/>
            <person name="Isagi Y."/>
            <person name="Lee S.L."/>
            <person name="Shimizu K.K."/>
        </authorList>
    </citation>
    <scope>NUCLEOTIDE SEQUENCE [LARGE SCALE GENOMIC DNA]</scope>
    <source>
        <strain evidence="2">214</strain>
    </source>
</reference>
<sequence>MTDTAGERKDEKKVMVAIDESEHSYHALMWVLDNLKDSLKSPLIIFMAQPATSDNYTFQASLSNARIYCPFSTTELVNSVKNHHQKLTLAFLEKAKDICASRGVVAEMVTEIGDPKVTICSVAEKLNVNLLVVGEHELGRIKRAVAWSVSNYCFKYAKCPVLIVKKPQ</sequence>
<dbReference type="AlphaFoldDB" id="A0AAV5HU47"/>
<evidence type="ECO:0000313" key="3">
    <source>
        <dbReference type="Proteomes" id="UP001054252"/>
    </source>
</evidence>
<name>A0AAV5HU47_9ROSI</name>
<dbReference type="InterPro" id="IPR014729">
    <property type="entry name" value="Rossmann-like_a/b/a_fold"/>
</dbReference>
<dbReference type="InterPro" id="IPR006015">
    <property type="entry name" value="Universal_stress_UspA"/>
</dbReference>
<dbReference type="PANTHER" id="PTHR31964">
    <property type="entry name" value="ADENINE NUCLEOTIDE ALPHA HYDROLASES-LIKE SUPERFAMILY PROTEIN"/>
    <property type="match status" value="1"/>
</dbReference>
<protein>
    <recommendedName>
        <fullName evidence="1">UspA domain-containing protein</fullName>
    </recommendedName>
</protein>
<dbReference type="CDD" id="cd23659">
    <property type="entry name" value="USP_At3g01520-like"/>
    <property type="match status" value="1"/>
</dbReference>
<proteinExistence type="predicted"/>
<gene>
    <name evidence="2" type="ORF">SLEP1_g4319</name>
</gene>
<dbReference type="EMBL" id="BPVZ01000004">
    <property type="protein sequence ID" value="GKU90315.1"/>
    <property type="molecule type" value="Genomic_DNA"/>
</dbReference>
<dbReference type="PANTHER" id="PTHR31964:SF55">
    <property type="entry name" value="USPA DOMAIN-CONTAINING PROTEIN"/>
    <property type="match status" value="1"/>
</dbReference>
<dbReference type="PRINTS" id="PR01438">
    <property type="entry name" value="UNVRSLSTRESS"/>
</dbReference>
<accession>A0AAV5HU47</accession>
<evidence type="ECO:0000313" key="2">
    <source>
        <dbReference type="EMBL" id="GKU90315.1"/>
    </source>
</evidence>
<comment type="caution">
    <text evidence="2">The sequence shown here is derived from an EMBL/GenBank/DDBJ whole genome shotgun (WGS) entry which is preliminary data.</text>
</comment>
<feature type="domain" description="UspA" evidence="1">
    <location>
        <begin position="12"/>
        <end position="165"/>
    </location>
</feature>
<dbReference type="Gene3D" id="3.40.50.620">
    <property type="entry name" value="HUPs"/>
    <property type="match status" value="1"/>
</dbReference>